<evidence type="ECO:0000313" key="1">
    <source>
        <dbReference type="EMBL" id="PLW38742.1"/>
    </source>
</evidence>
<dbReference type="EMBL" id="PGCJ01000203">
    <property type="protein sequence ID" value="PLW38742.1"/>
    <property type="molecule type" value="Genomic_DNA"/>
</dbReference>
<protein>
    <submittedName>
        <fullName evidence="1">Uncharacterized protein</fullName>
    </submittedName>
</protein>
<keyword evidence="2" id="KW-1185">Reference proteome</keyword>
<name>A0A2N5ULX0_9BASI</name>
<sequence length="113" mass="12713">MQPWEMAMPCVVTELTNDEIFDSIGLQNATASNAAAGEAAPQAFEEVDPEDYTLFDSAENQADSNDDYIDWEDYLFEAITQFSAEPPPPNLAKRHRVIHATDPWYPFKSKGVR</sequence>
<gene>
    <name evidence="1" type="ORF">PCANC_19309</name>
</gene>
<dbReference type="STRING" id="200324.A0A2N5ULX0"/>
<evidence type="ECO:0000313" key="2">
    <source>
        <dbReference type="Proteomes" id="UP000235388"/>
    </source>
</evidence>
<dbReference type="AlphaFoldDB" id="A0A2N5ULX0"/>
<proteinExistence type="predicted"/>
<comment type="caution">
    <text evidence="1">The sequence shown here is derived from an EMBL/GenBank/DDBJ whole genome shotgun (WGS) entry which is preliminary data.</text>
</comment>
<accession>A0A2N5ULX0</accession>
<reference evidence="1 2" key="1">
    <citation type="submission" date="2017-11" db="EMBL/GenBank/DDBJ databases">
        <title>De novo assembly and phasing of dikaryotic genomes from two isolates of Puccinia coronata f. sp. avenae, the causal agent of oat crown rust.</title>
        <authorList>
            <person name="Miller M.E."/>
            <person name="Zhang Y."/>
            <person name="Omidvar V."/>
            <person name="Sperschneider J."/>
            <person name="Schwessinger B."/>
            <person name="Raley C."/>
            <person name="Palmer J.M."/>
            <person name="Garnica D."/>
            <person name="Upadhyaya N."/>
            <person name="Rathjen J."/>
            <person name="Taylor J.M."/>
            <person name="Park R.F."/>
            <person name="Dodds P.N."/>
            <person name="Hirsch C.D."/>
            <person name="Kianian S.F."/>
            <person name="Figueroa M."/>
        </authorList>
    </citation>
    <scope>NUCLEOTIDE SEQUENCE [LARGE SCALE GENOMIC DNA]</scope>
    <source>
        <strain evidence="1">12NC29</strain>
    </source>
</reference>
<dbReference type="Proteomes" id="UP000235388">
    <property type="component" value="Unassembled WGS sequence"/>
</dbReference>
<organism evidence="1 2">
    <name type="scientific">Puccinia coronata f. sp. avenae</name>
    <dbReference type="NCBI Taxonomy" id="200324"/>
    <lineage>
        <taxon>Eukaryota</taxon>
        <taxon>Fungi</taxon>
        <taxon>Dikarya</taxon>
        <taxon>Basidiomycota</taxon>
        <taxon>Pucciniomycotina</taxon>
        <taxon>Pucciniomycetes</taxon>
        <taxon>Pucciniales</taxon>
        <taxon>Pucciniaceae</taxon>
        <taxon>Puccinia</taxon>
    </lineage>
</organism>